<organism evidence="1">
    <name type="scientific">Siphoviridae sp. ct6YY1</name>
    <dbReference type="NCBI Taxonomy" id="2825343"/>
    <lineage>
        <taxon>Viruses</taxon>
        <taxon>Duplodnaviria</taxon>
        <taxon>Heunggongvirae</taxon>
        <taxon>Uroviricota</taxon>
        <taxon>Caudoviricetes</taxon>
    </lineage>
</organism>
<reference evidence="1" key="1">
    <citation type="journal article" date="2021" name="Proc. Natl. Acad. Sci. U.S.A.">
        <title>A Catalog of Tens of Thousands of Viruses from Human Metagenomes Reveals Hidden Associations with Chronic Diseases.</title>
        <authorList>
            <person name="Tisza M.J."/>
            <person name="Buck C.B."/>
        </authorList>
    </citation>
    <scope>NUCLEOTIDE SEQUENCE</scope>
    <source>
        <strain evidence="1">Ct6YY1</strain>
    </source>
</reference>
<protein>
    <submittedName>
        <fullName evidence="1">Major tail protein</fullName>
    </submittedName>
</protein>
<dbReference type="InterPro" id="IPR058154">
    <property type="entry name" value="Bxb1_TTP-like"/>
</dbReference>
<name>A0A8S5V2V4_9CAUD</name>
<dbReference type="EMBL" id="BK016186">
    <property type="protein sequence ID" value="DAG01057.1"/>
    <property type="molecule type" value="Genomic_DNA"/>
</dbReference>
<evidence type="ECO:0000313" key="1">
    <source>
        <dbReference type="EMBL" id="DAG01057.1"/>
    </source>
</evidence>
<sequence>MTTPSTNRDYIDEAVFLPSEGHVFYAEVGTEAPNLSEVDSWVDSDRQGRIGDWKPLGYTSIEDLPVLGADSEGGEPLGVWENPQFRTTPITSTDTVAVKPVQWSEIPLTHRFGAGAKMDSTTGKVTIPATYRSVEVALLVVIIDGDRPLVIHYYRGASAPDGDLEPDRENFLTLPVKYTILNASGKDGKGSVMAAHLQTATSAGSSES</sequence>
<accession>A0A8S5V2V4</accession>
<dbReference type="Pfam" id="PF25681">
    <property type="entry name" value="Phage_TTP_17"/>
    <property type="match status" value="1"/>
</dbReference>
<proteinExistence type="predicted"/>